<comment type="caution">
    <text evidence="1">The sequence shown here is derived from an EMBL/GenBank/DDBJ whole genome shotgun (WGS) entry which is preliminary data.</text>
</comment>
<evidence type="ECO:0000313" key="2">
    <source>
        <dbReference type="Proteomes" id="UP000887013"/>
    </source>
</evidence>
<dbReference type="AlphaFoldDB" id="A0A8X6P9B9"/>
<dbReference type="OrthoDB" id="6434316at2759"/>
<accession>A0A8X6P9B9</accession>
<gene>
    <name evidence="1" type="ORF">NPIL_636441</name>
</gene>
<keyword evidence="2" id="KW-1185">Reference proteome</keyword>
<reference evidence="1" key="1">
    <citation type="submission" date="2020-08" db="EMBL/GenBank/DDBJ databases">
        <title>Multicomponent nature underlies the extraordinary mechanical properties of spider dragline silk.</title>
        <authorList>
            <person name="Kono N."/>
            <person name="Nakamura H."/>
            <person name="Mori M."/>
            <person name="Yoshida Y."/>
            <person name="Ohtoshi R."/>
            <person name="Malay A.D."/>
            <person name="Moran D.A.P."/>
            <person name="Tomita M."/>
            <person name="Numata K."/>
            <person name="Arakawa K."/>
        </authorList>
    </citation>
    <scope>NUCLEOTIDE SEQUENCE</scope>
</reference>
<organism evidence="1 2">
    <name type="scientific">Nephila pilipes</name>
    <name type="common">Giant wood spider</name>
    <name type="synonym">Nephila maculata</name>
    <dbReference type="NCBI Taxonomy" id="299642"/>
    <lineage>
        <taxon>Eukaryota</taxon>
        <taxon>Metazoa</taxon>
        <taxon>Ecdysozoa</taxon>
        <taxon>Arthropoda</taxon>
        <taxon>Chelicerata</taxon>
        <taxon>Arachnida</taxon>
        <taxon>Araneae</taxon>
        <taxon>Araneomorphae</taxon>
        <taxon>Entelegynae</taxon>
        <taxon>Araneoidea</taxon>
        <taxon>Nephilidae</taxon>
        <taxon>Nephila</taxon>
    </lineage>
</organism>
<evidence type="ECO:0000313" key="1">
    <source>
        <dbReference type="EMBL" id="GFT55975.1"/>
    </source>
</evidence>
<protein>
    <submittedName>
        <fullName evidence="1">Uncharacterized protein</fullName>
    </submittedName>
</protein>
<name>A0A8X6P9B9_NEPPI</name>
<proteinExistence type="predicted"/>
<dbReference type="EMBL" id="BMAW01066692">
    <property type="protein sequence ID" value="GFT55975.1"/>
    <property type="molecule type" value="Genomic_DNA"/>
</dbReference>
<dbReference type="Proteomes" id="UP000887013">
    <property type="component" value="Unassembled WGS sequence"/>
</dbReference>
<sequence length="111" mass="13004">MRLIESKFGFVVAGSYNDESFNEESFSPNHCFLSKGVRNLDKTLRSFWEMESISGEKPAICDELKFCEDQFERTLRSVIWKKSKVLTKFDLMMDSFSRIMVYLDPEILLVP</sequence>